<dbReference type="EMBL" id="EQ973837">
    <property type="protein sequence ID" value="EEF42888.1"/>
    <property type="molecule type" value="Genomic_DNA"/>
</dbReference>
<evidence type="ECO:0000313" key="2">
    <source>
        <dbReference type="Proteomes" id="UP000008311"/>
    </source>
</evidence>
<evidence type="ECO:0000313" key="1">
    <source>
        <dbReference type="EMBL" id="EEF42888.1"/>
    </source>
</evidence>
<organism evidence="1 2">
    <name type="scientific">Ricinus communis</name>
    <name type="common">Castor bean</name>
    <dbReference type="NCBI Taxonomy" id="3988"/>
    <lineage>
        <taxon>Eukaryota</taxon>
        <taxon>Viridiplantae</taxon>
        <taxon>Streptophyta</taxon>
        <taxon>Embryophyta</taxon>
        <taxon>Tracheophyta</taxon>
        <taxon>Spermatophyta</taxon>
        <taxon>Magnoliopsida</taxon>
        <taxon>eudicotyledons</taxon>
        <taxon>Gunneridae</taxon>
        <taxon>Pentapetalae</taxon>
        <taxon>rosids</taxon>
        <taxon>fabids</taxon>
        <taxon>Malpighiales</taxon>
        <taxon>Euphorbiaceae</taxon>
        <taxon>Acalyphoideae</taxon>
        <taxon>Acalypheae</taxon>
        <taxon>Ricinus</taxon>
    </lineage>
</organism>
<name>B9S0F5_RICCO</name>
<gene>
    <name evidence="1" type="ORF">RCOM_1354110</name>
</gene>
<dbReference type="InParanoid" id="B9S0F5"/>
<proteinExistence type="predicted"/>
<keyword evidence="2" id="KW-1185">Reference proteome</keyword>
<reference evidence="2" key="1">
    <citation type="journal article" date="2010" name="Nat. Biotechnol.">
        <title>Draft genome sequence of the oilseed species Ricinus communis.</title>
        <authorList>
            <person name="Chan A.P."/>
            <person name="Crabtree J."/>
            <person name="Zhao Q."/>
            <person name="Lorenzi H."/>
            <person name="Orvis J."/>
            <person name="Puiu D."/>
            <person name="Melake-Berhan A."/>
            <person name="Jones K.M."/>
            <person name="Redman J."/>
            <person name="Chen G."/>
            <person name="Cahoon E.B."/>
            <person name="Gedil M."/>
            <person name="Stanke M."/>
            <person name="Haas B.J."/>
            <person name="Wortman J.R."/>
            <person name="Fraser-Liggett C.M."/>
            <person name="Ravel J."/>
            <person name="Rabinowicz P.D."/>
        </authorList>
    </citation>
    <scope>NUCLEOTIDE SEQUENCE [LARGE SCALE GENOMIC DNA]</scope>
    <source>
        <strain evidence="2">cv. Hale</strain>
    </source>
</reference>
<dbReference type="AlphaFoldDB" id="B9S0F5"/>
<protein>
    <submittedName>
        <fullName evidence="1">Uncharacterized protein</fullName>
    </submittedName>
</protein>
<sequence length="67" mass="7081">MAVSQPPLTPSPVIGQGVLGSHLHMKITDEKFQELGTAAATFKSTLNPGLGCLSEDTLQLFSARKLT</sequence>
<dbReference type="Proteomes" id="UP000008311">
    <property type="component" value="Unassembled WGS sequence"/>
</dbReference>
<accession>B9S0F5</accession>